<protein>
    <submittedName>
        <fullName evidence="1">Uncharacterized protein</fullName>
    </submittedName>
</protein>
<proteinExistence type="predicted"/>
<sequence length="159" mass="19050">MKELWLARLFRRTCSIQKRMETVREWPDERELLLILHTLKEQTDQSYDSCIVDREVYDSSRHLLFLLDMVLPYALITPPALQERIIRLIIEGVPGVLTRYLQLGEERRRDMRREFLRELRCMTAEIRRIVTAIQECEREAFIHQASFIANGHKKSKTHL</sequence>
<dbReference type="OrthoDB" id="2680437at2"/>
<dbReference type="STRING" id="47500.AF333_00655"/>
<dbReference type="GeneID" id="42303726"/>
<reference evidence="1 3" key="1">
    <citation type="submission" date="2015-07" db="EMBL/GenBank/DDBJ databases">
        <title>Fjat-14205 dsm 2895.</title>
        <authorList>
            <person name="Liu B."/>
            <person name="Wang J."/>
            <person name="Zhu Y."/>
            <person name="Liu G."/>
            <person name="Chen Q."/>
            <person name="Chen Z."/>
            <person name="Lan J."/>
            <person name="Che J."/>
            <person name="Ge C."/>
            <person name="Shi H."/>
            <person name="Pan Z."/>
            <person name="Liu X."/>
        </authorList>
    </citation>
    <scope>NUCLEOTIDE SEQUENCE [LARGE SCALE GENOMIC DNA]</scope>
    <source>
        <strain evidence="1 3">DSM 2895</strain>
    </source>
</reference>
<dbReference type="Proteomes" id="UP000037269">
    <property type="component" value="Unassembled WGS sequence"/>
</dbReference>
<organism evidence="1 3">
    <name type="scientific">Aneurinibacillus migulanus</name>
    <name type="common">Bacillus migulanus</name>
    <dbReference type="NCBI Taxonomy" id="47500"/>
    <lineage>
        <taxon>Bacteria</taxon>
        <taxon>Bacillati</taxon>
        <taxon>Bacillota</taxon>
        <taxon>Bacilli</taxon>
        <taxon>Bacillales</taxon>
        <taxon>Paenibacillaceae</taxon>
        <taxon>Aneurinibacillus group</taxon>
        <taxon>Aneurinibacillus</taxon>
    </lineage>
</organism>
<dbReference type="Proteomes" id="UP000182836">
    <property type="component" value="Unassembled WGS sequence"/>
</dbReference>
<dbReference type="PATRIC" id="fig|47500.8.peg.1237"/>
<evidence type="ECO:0000313" key="3">
    <source>
        <dbReference type="Proteomes" id="UP000037269"/>
    </source>
</evidence>
<evidence type="ECO:0000313" key="2">
    <source>
        <dbReference type="EMBL" id="SDI57380.1"/>
    </source>
</evidence>
<name>A0A0D1VHT0_ANEMI</name>
<accession>A0A0D1VHT0</accession>
<dbReference type="EMBL" id="LGUG01000002">
    <property type="protein sequence ID" value="KON99281.1"/>
    <property type="molecule type" value="Genomic_DNA"/>
</dbReference>
<reference evidence="2 4" key="2">
    <citation type="submission" date="2016-10" db="EMBL/GenBank/DDBJ databases">
        <authorList>
            <person name="de Groot N.N."/>
        </authorList>
    </citation>
    <scope>NUCLEOTIDE SEQUENCE [LARGE SCALE GENOMIC DNA]</scope>
    <source>
        <strain evidence="2 4">DSM 2895</strain>
    </source>
</reference>
<dbReference type="EMBL" id="FNED01000005">
    <property type="protein sequence ID" value="SDI57380.1"/>
    <property type="molecule type" value="Genomic_DNA"/>
</dbReference>
<gene>
    <name evidence="1" type="ORF">AF333_00655</name>
    <name evidence="2" type="ORF">SAMN04487909_105154</name>
</gene>
<evidence type="ECO:0000313" key="4">
    <source>
        <dbReference type="Proteomes" id="UP000182836"/>
    </source>
</evidence>
<keyword evidence="3" id="KW-1185">Reference proteome</keyword>
<dbReference type="AlphaFoldDB" id="A0A0D1VHT0"/>
<evidence type="ECO:0000313" key="1">
    <source>
        <dbReference type="EMBL" id="KON99281.1"/>
    </source>
</evidence>
<dbReference type="RefSeq" id="WP_043063837.1">
    <property type="nucleotide sequence ID" value="NZ_BJOA01000082.1"/>
</dbReference>